<name>A0ABS8N3F7_9CLOT</name>
<dbReference type="SUPFAM" id="SSF49478">
    <property type="entry name" value="Cna protein B-type domain"/>
    <property type="match status" value="3"/>
</dbReference>
<dbReference type="Gene3D" id="2.60.40.740">
    <property type="match status" value="2"/>
</dbReference>
<keyword evidence="5" id="KW-0812">Transmembrane</keyword>
<accession>A0ABS8N3F7</accession>
<dbReference type="Gene3D" id="2.60.40.10">
    <property type="entry name" value="Immunoglobulins"/>
    <property type="match status" value="5"/>
</dbReference>
<dbReference type="InterPro" id="IPR008966">
    <property type="entry name" value="Adhesion_dom_sf"/>
</dbReference>
<dbReference type="NCBIfam" id="TIGR01451">
    <property type="entry name" value="B_ant_repeat"/>
    <property type="match status" value="1"/>
</dbReference>
<dbReference type="RefSeq" id="WP_229981159.1">
    <property type="nucleotide sequence ID" value="NZ_JAJJPB010000004.1"/>
</dbReference>
<dbReference type="Pfam" id="PF17802">
    <property type="entry name" value="SpaA"/>
    <property type="match status" value="5"/>
</dbReference>
<proteinExistence type="inferred from homology"/>
<feature type="transmembrane region" description="Helical" evidence="5">
    <location>
        <begin position="918"/>
        <end position="936"/>
    </location>
</feature>
<evidence type="ECO:0000256" key="1">
    <source>
        <dbReference type="ARBA" id="ARBA00007257"/>
    </source>
</evidence>
<keyword evidence="5" id="KW-0472">Membrane</keyword>
<dbReference type="InterPro" id="IPR047589">
    <property type="entry name" value="DUF11_rpt"/>
</dbReference>
<feature type="domain" description="SpaA-like prealbumin fold" evidence="7">
    <location>
        <begin position="768"/>
        <end position="852"/>
    </location>
</feature>
<keyword evidence="9" id="KW-1185">Reference proteome</keyword>
<feature type="compositionally biased region" description="Low complexity" evidence="4">
    <location>
        <begin position="854"/>
        <end position="900"/>
    </location>
</feature>
<evidence type="ECO:0000259" key="7">
    <source>
        <dbReference type="Pfam" id="PF17802"/>
    </source>
</evidence>
<feature type="domain" description="SpaA-like prealbumin fold" evidence="7">
    <location>
        <begin position="433"/>
        <end position="525"/>
    </location>
</feature>
<organism evidence="8 9">
    <name type="scientific">Clostridium aromativorans</name>
    <dbReference type="NCBI Taxonomy" id="2836848"/>
    <lineage>
        <taxon>Bacteria</taxon>
        <taxon>Bacillati</taxon>
        <taxon>Bacillota</taxon>
        <taxon>Clostridia</taxon>
        <taxon>Eubacteriales</taxon>
        <taxon>Clostridiaceae</taxon>
        <taxon>Clostridium</taxon>
    </lineage>
</organism>
<dbReference type="SUPFAM" id="SSF49401">
    <property type="entry name" value="Bacterial adhesins"/>
    <property type="match status" value="2"/>
</dbReference>
<evidence type="ECO:0000256" key="4">
    <source>
        <dbReference type="SAM" id="MobiDB-lite"/>
    </source>
</evidence>
<evidence type="ECO:0000256" key="5">
    <source>
        <dbReference type="SAM" id="Phobius"/>
    </source>
</evidence>
<dbReference type="PANTHER" id="PTHR36108">
    <property type="entry name" value="COLOSSIN-B-RELATED"/>
    <property type="match status" value="1"/>
</dbReference>
<feature type="domain" description="Collagen binding" evidence="6">
    <location>
        <begin position="18"/>
        <end position="142"/>
    </location>
</feature>
<feature type="region of interest" description="Disordered" evidence="4">
    <location>
        <begin position="849"/>
        <end position="910"/>
    </location>
</feature>
<feature type="domain" description="SpaA-like prealbumin fold" evidence="7">
    <location>
        <begin position="323"/>
        <end position="405"/>
    </location>
</feature>
<feature type="domain" description="Collagen binding" evidence="6">
    <location>
        <begin position="188"/>
        <end position="300"/>
    </location>
</feature>
<comment type="caution">
    <text evidence="8">The sequence shown here is derived from an EMBL/GenBank/DDBJ whole genome shotgun (WGS) entry which is preliminary data.</text>
</comment>
<dbReference type="NCBIfam" id="TIGR01167">
    <property type="entry name" value="LPXTG_anchor"/>
    <property type="match status" value="1"/>
</dbReference>
<comment type="similarity">
    <text evidence="1">Belongs to the serine-aspartate repeat-containing protein (SDr) family.</text>
</comment>
<sequence>MPGVIDENANGSVDVKSNVIDKSGAGYDYNSKLITWKILINDNKMSVTGAVVTDNIPKGLKYVSGSAKIIDGNYSGDLDSATPSTSAGGSFNEPQPIDDSSAGKIGDSGNNGTLTYKFPDSSNSNTYTIMFQTELVDLSIFTTPGNPEVTNSAYITGEGIYGTVTDSGSQTISNPIVTKTADHPDGKSYINWTLDIAPNNVVDLSNAIISDTLQEGLSLNTDSVELYNATVNSSDGTLSPIGDKIKLTKDNVKYDPDTRLFEFTFPDDSDNKPFVLKFVTNVTENGTYANSVTFKGKTYNSTNDSGYVKYVSGSVWVTGTPVSIKIVKSDSDNSQPLSGAVFQLLDQYGNVKATSSATVNDGSVVFDGLLYDTDYYIKEITAPTGYNLNSTEYKFQLNKSDQNNYDSQDGVFKFDGSDSSQATYNYRDTVIRGNIQFTKTGEDADEAGLNGAVFGLYKDSSCNDAVKDSQGKSVTAASEENGRVTFSNVPYGTYYIKEIAPPTGYNPSDKVLTAAIGDNDNGKTVDAVYNDADGNPSSVLFDNKIRGNIQFKKTDQSGNPLKGAVFTLYRIGDDGKTLTAVKDADGKDLTAASGADDAEGAAVTTGNVIFSNIEYGSYVIKETEAPPGYYLSSKVLDASITADGSTVYARPEGDTGTGVYSLSDTKIPGGGSVGIQGTISVKKTDDGGNALSGAVFTLYNDSGNPVQTATTDAGGTARFTKVQPGKYTVKETTAPAGYVLSSQVIPVEINMSKTYDIGTVKDTKNAASIEVKKTDASGNPLSGAKFTLYNSGVETASAVSGQDGIARFDNVVYGSYTIKETAAPAGYDLNGKTLSVNVDSSKTYQFTVVDEKGTPNPNNPGGTPNPNNPGGTPNPNNPGGTPNPNNPGGTPNPSNPGGTPSENISKGLPKTGSMVDTAVLLVIGMMAVLAGIWMMMRSKRSEKNI</sequence>
<evidence type="ECO:0000259" key="6">
    <source>
        <dbReference type="Pfam" id="PF05737"/>
    </source>
</evidence>
<dbReference type="InterPro" id="IPR041033">
    <property type="entry name" value="SpaA_PFL_dom_1"/>
</dbReference>
<keyword evidence="5" id="KW-1133">Transmembrane helix</keyword>
<evidence type="ECO:0000256" key="2">
    <source>
        <dbReference type="ARBA" id="ARBA00022525"/>
    </source>
</evidence>
<dbReference type="InterPro" id="IPR013783">
    <property type="entry name" value="Ig-like_fold"/>
</dbReference>
<feature type="domain" description="SpaA-like prealbumin fold" evidence="7">
    <location>
        <begin position="677"/>
        <end position="757"/>
    </location>
</feature>
<keyword evidence="2" id="KW-0964">Secreted</keyword>
<dbReference type="EMBL" id="JAJJPB010000004">
    <property type="protein sequence ID" value="MCC9294334.1"/>
    <property type="molecule type" value="Genomic_DNA"/>
</dbReference>
<evidence type="ECO:0000313" key="8">
    <source>
        <dbReference type="EMBL" id="MCC9294334.1"/>
    </source>
</evidence>
<feature type="domain" description="SpaA-like prealbumin fold" evidence="7">
    <location>
        <begin position="547"/>
        <end position="647"/>
    </location>
</feature>
<feature type="region of interest" description="Disordered" evidence="4">
    <location>
        <begin position="80"/>
        <end position="109"/>
    </location>
</feature>
<evidence type="ECO:0000313" key="9">
    <source>
        <dbReference type="Proteomes" id="UP001165422"/>
    </source>
</evidence>
<dbReference type="Pfam" id="PF05737">
    <property type="entry name" value="Collagen_bind"/>
    <property type="match status" value="2"/>
</dbReference>
<dbReference type="Proteomes" id="UP001165422">
    <property type="component" value="Unassembled WGS sequence"/>
</dbReference>
<keyword evidence="3" id="KW-0732">Signal</keyword>
<gene>
    <name evidence="8" type="ORF">LN736_05530</name>
</gene>
<evidence type="ECO:0000256" key="3">
    <source>
        <dbReference type="ARBA" id="ARBA00022729"/>
    </source>
</evidence>
<reference evidence="8" key="1">
    <citation type="submission" date="2021-11" db="EMBL/GenBank/DDBJ databases">
        <authorList>
            <person name="Qingchun L."/>
            <person name="Dong Z."/>
            <person name="Zongwei Q."/>
            <person name="Jia Z."/>
            <person name="Duotao L."/>
        </authorList>
    </citation>
    <scope>NUCLEOTIDE SEQUENCE</scope>
    <source>
        <strain evidence="8">WLY-B-L2</strain>
    </source>
</reference>
<dbReference type="InterPro" id="IPR008456">
    <property type="entry name" value="Collagen-bd_dom"/>
</dbReference>
<protein>
    <submittedName>
        <fullName evidence="8">LPXTG cell wall anchor domain-containing protein</fullName>
    </submittedName>
</protein>
<dbReference type="PANTHER" id="PTHR36108:SF13">
    <property type="entry name" value="COLOSSIN-B-RELATED"/>
    <property type="match status" value="1"/>
</dbReference>
<feature type="compositionally biased region" description="Polar residues" evidence="4">
    <location>
        <begin position="81"/>
        <end position="93"/>
    </location>
</feature>